<dbReference type="SUPFAM" id="SSF56601">
    <property type="entry name" value="beta-lactamase/transpeptidase-like"/>
    <property type="match status" value="1"/>
</dbReference>
<gene>
    <name evidence="5" type="ORF">H1191_03570</name>
</gene>
<organism evidence="5 6">
    <name type="scientific">Paenactinomyces guangxiensis</name>
    <dbReference type="NCBI Taxonomy" id="1490290"/>
    <lineage>
        <taxon>Bacteria</taxon>
        <taxon>Bacillati</taxon>
        <taxon>Bacillota</taxon>
        <taxon>Bacilli</taxon>
        <taxon>Bacillales</taxon>
        <taxon>Thermoactinomycetaceae</taxon>
        <taxon>Paenactinomyces</taxon>
    </lineage>
</organism>
<dbReference type="GO" id="GO:0016787">
    <property type="term" value="F:hydrolase activity"/>
    <property type="evidence" value="ECO:0007669"/>
    <property type="project" value="UniProtKB-KW"/>
</dbReference>
<evidence type="ECO:0000259" key="4">
    <source>
        <dbReference type="Pfam" id="PF00144"/>
    </source>
</evidence>
<dbReference type="AlphaFoldDB" id="A0A7W1WNZ8"/>
<proteinExistence type="predicted"/>
<dbReference type="InterPro" id="IPR012338">
    <property type="entry name" value="Beta-lactam/transpept-like"/>
</dbReference>
<evidence type="ECO:0000256" key="1">
    <source>
        <dbReference type="ARBA" id="ARBA00022801"/>
    </source>
</evidence>
<evidence type="ECO:0000313" key="5">
    <source>
        <dbReference type="EMBL" id="MBA4493386.1"/>
    </source>
</evidence>
<dbReference type="Gene3D" id="3.40.710.10">
    <property type="entry name" value="DD-peptidase/beta-lactamase superfamily"/>
    <property type="match status" value="1"/>
</dbReference>
<dbReference type="Pfam" id="PF00144">
    <property type="entry name" value="Beta-lactamase"/>
    <property type="match status" value="1"/>
</dbReference>
<feature type="signal peptide" evidence="3">
    <location>
        <begin position="1"/>
        <end position="27"/>
    </location>
</feature>
<keyword evidence="3" id="KW-0732">Signal</keyword>
<feature type="domain" description="Beta-lactamase-related" evidence="4">
    <location>
        <begin position="94"/>
        <end position="436"/>
    </location>
</feature>
<dbReference type="InterPro" id="IPR001466">
    <property type="entry name" value="Beta-lactam-related"/>
</dbReference>
<name>A0A7W1WNZ8_9BACL</name>
<evidence type="ECO:0000256" key="3">
    <source>
        <dbReference type="SAM" id="SignalP"/>
    </source>
</evidence>
<feature type="chain" id="PRO_5030701214" evidence="3">
    <location>
        <begin position="28"/>
        <end position="576"/>
    </location>
</feature>
<keyword evidence="6" id="KW-1185">Reference proteome</keyword>
<dbReference type="InterPro" id="IPR050789">
    <property type="entry name" value="Diverse_Enzym_Activities"/>
</dbReference>
<feature type="region of interest" description="Disordered" evidence="2">
    <location>
        <begin position="48"/>
        <end position="86"/>
    </location>
</feature>
<dbReference type="Proteomes" id="UP000535491">
    <property type="component" value="Unassembled WGS sequence"/>
</dbReference>
<accession>A0A7W1WNZ8</accession>
<dbReference type="EMBL" id="JACEIQ010000002">
    <property type="protein sequence ID" value="MBA4493386.1"/>
    <property type="molecule type" value="Genomic_DNA"/>
</dbReference>
<reference evidence="5 6" key="1">
    <citation type="submission" date="2020-07" db="EMBL/GenBank/DDBJ databases">
        <authorList>
            <person name="Feng H."/>
        </authorList>
    </citation>
    <scope>NUCLEOTIDE SEQUENCE [LARGE SCALE GENOMIC DNA]</scope>
    <source>
        <strain evidence="6">s-10</strain>
    </source>
</reference>
<dbReference type="PANTHER" id="PTHR43283:SF11">
    <property type="entry name" value="BETA-LACTAMASE-RELATED DOMAIN-CONTAINING PROTEIN"/>
    <property type="match status" value="1"/>
</dbReference>
<sequence length="576" mass="64602">MRKVNRWRLPLTLVLIPSLLTPVQVWADGTKAAPGHTIEKKEEKATMKGLHSGHELKTPPSSWDRPLPSSPILHPGTPRSAGMDRGPLKAIDPFIEESIQNKMMPGAVVFIARRGAIVKHQAYGYSARYQDDEFTPMDKPVPMKKDTIFDLASISKIFTSTAAMKLYEQGKFQLDDPVAKYIPEFAQNGKEKVTIRQLMTHTSGFTSWIPLYTMGSNREDRLQTVLTYPLKYHPGTTYEYSDLNMITLGVLVERLSGKRLDAFVKENITDPLGMKDTMYNPPAYLKKRIAATEYQPWTNRGMVWGQVHDENAASLDGVAGHAGVFSTAHDLGIFAHMMLMKGKYGATRILKPETVELMERNQNQAFPGDDHGLGWELNQGWYMDALASPNAMGHTGYTGTSIVINRDQASITITLTNRVHPTRNTVSTNPVRRQVARLTADAIPVAIPGHGPAWFSGYGDHLDRSLTALLPMQTENLTLTFDTWYRVEAEVDYGVVEGSADGVNWSAISPRLTGNSNKWSRQTFTLPSEMRYLRFRYHTDATVNGRGWYIKDPTVKTENGETLPLSWSGEGWEKRR</sequence>
<comment type="caution">
    <text evidence="5">The sequence shown here is derived from an EMBL/GenBank/DDBJ whole genome shotgun (WGS) entry which is preliminary data.</text>
</comment>
<protein>
    <submittedName>
        <fullName evidence="5">Serine hydrolase</fullName>
    </submittedName>
</protein>
<dbReference type="PANTHER" id="PTHR43283">
    <property type="entry name" value="BETA-LACTAMASE-RELATED"/>
    <property type="match status" value="1"/>
</dbReference>
<dbReference type="RefSeq" id="WP_181750624.1">
    <property type="nucleotide sequence ID" value="NZ_JACEIQ010000002.1"/>
</dbReference>
<evidence type="ECO:0000256" key="2">
    <source>
        <dbReference type="SAM" id="MobiDB-lite"/>
    </source>
</evidence>
<evidence type="ECO:0000313" key="6">
    <source>
        <dbReference type="Proteomes" id="UP000535491"/>
    </source>
</evidence>
<keyword evidence="1 5" id="KW-0378">Hydrolase</keyword>
<feature type="compositionally biased region" description="Basic and acidic residues" evidence="2">
    <location>
        <begin position="48"/>
        <end position="57"/>
    </location>
</feature>